<dbReference type="EMBL" id="QAOT01000014">
    <property type="protein sequence ID" value="PTR15340.1"/>
    <property type="molecule type" value="Genomic_DNA"/>
</dbReference>
<evidence type="ECO:0000259" key="3">
    <source>
        <dbReference type="Pfam" id="PF01464"/>
    </source>
</evidence>
<name>A0A2T5JYW6_9RHOB</name>
<dbReference type="InterPro" id="IPR023346">
    <property type="entry name" value="Lysozyme-like_dom_sf"/>
</dbReference>
<evidence type="ECO:0000256" key="1">
    <source>
        <dbReference type="ARBA" id="ARBA00009387"/>
    </source>
</evidence>
<comment type="caution">
    <text evidence="4">The sequence shown here is derived from an EMBL/GenBank/DDBJ whole genome shotgun (WGS) entry which is preliminary data.</text>
</comment>
<dbReference type="RefSeq" id="WP_011910029.1">
    <property type="nucleotide sequence ID" value="NZ_CP089971.1"/>
</dbReference>
<accession>A0A2T5JYW6</accession>
<evidence type="ECO:0000313" key="4">
    <source>
        <dbReference type="EMBL" id="PTR15340.1"/>
    </source>
</evidence>
<gene>
    <name evidence="4" type="ORF">C8J28_11460</name>
</gene>
<protein>
    <submittedName>
        <fullName evidence="4">Transglycosylase-like protein with SLT domain</fullName>
    </submittedName>
</protein>
<dbReference type="Pfam" id="PF01464">
    <property type="entry name" value="SLT"/>
    <property type="match status" value="1"/>
</dbReference>
<organism evidence="4 5">
    <name type="scientific">Cereibacter azotoformans</name>
    <dbReference type="NCBI Taxonomy" id="43057"/>
    <lineage>
        <taxon>Bacteria</taxon>
        <taxon>Pseudomonadati</taxon>
        <taxon>Pseudomonadota</taxon>
        <taxon>Alphaproteobacteria</taxon>
        <taxon>Rhodobacterales</taxon>
        <taxon>Paracoccaceae</taxon>
        <taxon>Cereibacter</taxon>
    </lineage>
</organism>
<dbReference type="Gene3D" id="1.10.530.10">
    <property type="match status" value="1"/>
</dbReference>
<proteinExistence type="inferred from homology"/>
<sequence length="198" mass="21778">MKIRMVLIGLLLALPVSCGEARPTSEARNFLPAMRWDHRPEAKIWTERTLLAVEQRDDFLTDIVPQDIGTWCPGYPDATPEERRAFWTGILSALAKHESTWNPVASGGGGRWIGLTQIAPQTARAYGCRAQSAGELKDGALNLSCAVRIAARQVGRDGMVAGNGRKGLGRDWAPFRSASKRAEMAAWTRSQPYCQVRS</sequence>
<keyword evidence="5" id="KW-1185">Reference proteome</keyword>
<dbReference type="AlphaFoldDB" id="A0A2T5JYW6"/>
<evidence type="ECO:0000256" key="2">
    <source>
        <dbReference type="SAM" id="SignalP"/>
    </source>
</evidence>
<comment type="similarity">
    <text evidence="1">Belongs to the virb1 family.</text>
</comment>
<feature type="chain" id="PRO_5015538514" evidence="2">
    <location>
        <begin position="22"/>
        <end position="198"/>
    </location>
</feature>
<feature type="signal peptide" evidence="2">
    <location>
        <begin position="1"/>
        <end position="21"/>
    </location>
</feature>
<dbReference type="OrthoDB" id="5763339at2"/>
<dbReference type="Proteomes" id="UP000244060">
    <property type="component" value="Unassembled WGS sequence"/>
</dbReference>
<feature type="domain" description="Transglycosylase SLT" evidence="3">
    <location>
        <begin position="81"/>
        <end position="149"/>
    </location>
</feature>
<dbReference type="SUPFAM" id="SSF53955">
    <property type="entry name" value="Lysozyme-like"/>
    <property type="match status" value="1"/>
</dbReference>
<keyword evidence="2" id="KW-0732">Signal</keyword>
<reference evidence="4 5" key="1">
    <citation type="submission" date="2018-04" db="EMBL/GenBank/DDBJ databases">
        <title>Genomic Encyclopedia of Type Strains, Phase III (KMG-III): the genomes of soil and plant-associated and newly described type strains.</title>
        <authorList>
            <person name="Whitman W."/>
        </authorList>
    </citation>
    <scope>NUCLEOTIDE SEQUENCE [LARGE SCALE GENOMIC DNA]</scope>
    <source>
        <strain evidence="4 5">KA25</strain>
    </source>
</reference>
<evidence type="ECO:0000313" key="5">
    <source>
        <dbReference type="Proteomes" id="UP000244060"/>
    </source>
</evidence>
<dbReference type="InterPro" id="IPR008258">
    <property type="entry name" value="Transglycosylase_SLT_dom_1"/>
</dbReference>